<dbReference type="GO" id="GO:0003677">
    <property type="term" value="F:DNA binding"/>
    <property type="evidence" value="ECO:0007669"/>
    <property type="project" value="UniProtKB-KW"/>
</dbReference>
<dbReference type="InterPro" id="IPR051054">
    <property type="entry name" value="SorC_transcr_regulators"/>
</dbReference>
<evidence type="ECO:0000256" key="1">
    <source>
        <dbReference type="ARBA" id="ARBA00010466"/>
    </source>
</evidence>
<proteinExistence type="inferred from homology"/>
<dbReference type="AlphaFoldDB" id="A0AAU7QEC4"/>
<protein>
    <submittedName>
        <fullName evidence="6">Sugar-binding domain-containing protein</fullName>
    </submittedName>
</protein>
<name>A0AAU7QEC4_9GAMM</name>
<evidence type="ECO:0000259" key="5">
    <source>
        <dbReference type="Pfam" id="PF04198"/>
    </source>
</evidence>
<gene>
    <name evidence="6" type="ORF">ABK905_10125</name>
</gene>
<dbReference type="InterPro" id="IPR007324">
    <property type="entry name" value="Sugar-bd_dom_put"/>
</dbReference>
<evidence type="ECO:0000313" key="6">
    <source>
        <dbReference type="EMBL" id="XBS71263.1"/>
    </source>
</evidence>
<keyword evidence="3" id="KW-0238">DNA-binding</keyword>
<keyword evidence="4" id="KW-0804">Transcription</keyword>
<dbReference type="GO" id="GO:0030246">
    <property type="term" value="F:carbohydrate binding"/>
    <property type="evidence" value="ECO:0007669"/>
    <property type="project" value="InterPro"/>
</dbReference>
<dbReference type="Gene3D" id="3.40.50.1360">
    <property type="match status" value="1"/>
</dbReference>
<dbReference type="EMBL" id="CP157947">
    <property type="protein sequence ID" value="XBS71263.1"/>
    <property type="molecule type" value="Genomic_DNA"/>
</dbReference>
<organism evidence="6">
    <name type="scientific">Acerihabitans sp. KWT182</name>
    <dbReference type="NCBI Taxonomy" id="3157919"/>
    <lineage>
        <taxon>Bacteria</taxon>
        <taxon>Pseudomonadati</taxon>
        <taxon>Pseudomonadota</taxon>
        <taxon>Gammaproteobacteria</taxon>
        <taxon>Enterobacterales</taxon>
        <taxon>Pectobacteriaceae</taxon>
        <taxon>Acerihabitans</taxon>
    </lineage>
</organism>
<reference evidence="6" key="1">
    <citation type="submission" date="2024-06" db="EMBL/GenBank/DDBJ databases">
        <authorList>
            <person name="Coelho C."/>
            <person name="Bento M."/>
            <person name="Garcia E."/>
            <person name="Camelo A."/>
            <person name="Brandao I."/>
            <person name="Espirito Santo C."/>
            <person name="Trovao J."/>
            <person name="Verissimo A."/>
            <person name="Costa J."/>
            <person name="Tiago I."/>
        </authorList>
    </citation>
    <scope>NUCLEOTIDE SEQUENCE</scope>
    <source>
        <strain evidence="6">KWT182</strain>
    </source>
</reference>
<dbReference type="SUPFAM" id="SSF100950">
    <property type="entry name" value="NagB/RpiA/CoA transferase-like"/>
    <property type="match status" value="1"/>
</dbReference>
<dbReference type="PANTHER" id="PTHR34294">
    <property type="entry name" value="TRANSCRIPTIONAL REGULATOR-RELATED"/>
    <property type="match status" value="1"/>
</dbReference>
<accession>A0AAU7QEC4</accession>
<keyword evidence="2" id="KW-0805">Transcription regulation</keyword>
<dbReference type="Pfam" id="PF04198">
    <property type="entry name" value="Sugar-bind"/>
    <property type="match status" value="1"/>
</dbReference>
<sequence>MFKTFPDEWRRQALAAGVCADICTTILDKRGRIVPSPLAKHSLSMSDEQLRKVPEVVAIAGGQEKYGAIAATLRGAWVTTLITDAGTARYLLSLK</sequence>
<evidence type="ECO:0000256" key="2">
    <source>
        <dbReference type="ARBA" id="ARBA00023015"/>
    </source>
</evidence>
<evidence type="ECO:0000256" key="3">
    <source>
        <dbReference type="ARBA" id="ARBA00023125"/>
    </source>
</evidence>
<feature type="domain" description="Sugar-binding" evidence="5">
    <location>
        <begin position="7"/>
        <end position="93"/>
    </location>
</feature>
<evidence type="ECO:0000256" key="4">
    <source>
        <dbReference type="ARBA" id="ARBA00023163"/>
    </source>
</evidence>
<dbReference type="InterPro" id="IPR037171">
    <property type="entry name" value="NagB/RpiA_transferase-like"/>
</dbReference>
<dbReference type="PANTHER" id="PTHR34294:SF1">
    <property type="entry name" value="TRANSCRIPTIONAL REGULATOR LSRR"/>
    <property type="match status" value="1"/>
</dbReference>
<comment type="similarity">
    <text evidence="1">Belongs to the SorC transcriptional regulatory family.</text>
</comment>